<evidence type="ECO:0000313" key="2">
    <source>
        <dbReference type="Proteomes" id="UP000186922"/>
    </source>
</evidence>
<organism evidence="1 2">
    <name type="scientific">Ramazzottius varieornatus</name>
    <name type="common">Water bear</name>
    <name type="synonym">Tardigrade</name>
    <dbReference type="NCBI Taxonomy" id="947166"/>
    <lineage>
        <taxon>Eukaryota</taxon>
        <taxon>Metazoa</taxon>
        <taxon>Ecdysozoa</taxon>
        <taxon>Tardigrada</taxon>
        <taxon>Eutardigrada</taxon>
        <taxon>Parachela</taxon>
        <taxon>Hypsibioidea</taxon>
        <taxon>Ramazzottiidae</taxon>
        <taxon>Ramazzottius</taxon>
    </lineage>
</organism>
<evidence type="ECO:0000313" key="1">
    <source>
        <dbReference type="EMBL" id="GAU98375.1"/>
    </source>
</evidence>
<reference evidence="1 2" key="1">
    <citation type="journal article" date="2016" name="Nat. Commun.">
        <title>Extremotolerant tardigrade genome and improved radiotolerance of human cultured cells by tardigrade-unique protein.</title>
        <authorList>
            <person name="Hashimoto T."/>
            <person name="Horikawa D.D."/>
            <person name="Saito Y."/>
            <person name="Kuwahara H."/>
            <person name="Kozuka-Hata H."/>
            <person name="Shin-I T."/>
            <person name="Minakuchi Y."/>
            <person name="Ohishi K."/>
            <person name="Motoyama A."/>
            <person name="Aizu T."/>
            <person name="Enomoto A."/>
            <person name="Kondo K."/>
            <person name="Tanaka S."/>
            <person name="Hara Y."/>
            <person name="Koshikawa S."/>
            <person name="Sagara H."/>
            <person name="Miura T."/>
            <person name="Yokobori S."/>
            <person name="Miyagawa K."/>
            <person name="Suzuki Y."/>
            <person name="Kubo T."/>
            <person name="Oyama M."/>
            <person name="Kohara Y."/>
            <person name="Fujiyama A."/>
            <person name="Arakawa K."/>
            <person name="Katayama T."/>
            <person name="Toyoda A."/>
            <person name="Kunieda T."/>
        </authorList>
    </citation>
    <scope>NUCLEOTIDE SEQUENCE [LARGE SCALE GENOMIC DNA]</scope>
    <source>
        <strain evidence="1 2">YOKOZUNA-1</strain>
    </source>
</reference>
<accession>A0A1D1VC32</accession>
<dbReference type="AlphaFoldDB" id="A0A1D1VC32"/>
<proteinExistence type="predicted"/>
<dbReference type="Proteomes" id="UP000186922">
    <property type="component" value="Unassembled WGS sequence"/>
</dbReference>
<gene>
    <name evidence="1" type="primary">RvY_09530-1</name>
    <name evidence="1" type="synonym">RvY_09530.1</name>
    <name evidence="1" type="ORF">RvY_09530</name>
</gene>
<comment type="caution">
    <text evidence="1">The sequence shown here is derived from an EMBL/GenBank/DDBJ whole genome shotgun (WGS) entry which is preliminary data.</text>
</comment>
<sequence length="139" mass="16918">MEATRKLRTDCVEIREAVQKLQNIADLKMFEHARRGRLEQRVCEDLGFIRNVITDMNAEYKILTHQLEIISMDKLKYYDEYPNMVRNFQKHSYETVMECRKDFLRRLEMSLLGMKDQSRNLRQLKYYKKFLKDENKGLK</sequence>
<dbReference type="EMBL" id="BDGG01000004">
    <property type="protein sequence ID" value="GAU98375.1"/>
    <property type="molecule type" value="Genomic_DNA"/>
</dbReference>
<name>A0A1D1VC32_RAMVA</name>
<keyword evidence="2" id="KW-1185">Reference proteome</keyword>
<protein>
    <submittedName>
        <fullName evidence="1">Uncharacterized protein</fullName>
    </submittedName>
</protein>